<keyword evidence="7" id="KW-1185">Reference proteome</keyword>
<dbReference type="GO" id="GO:0005524">
    <property type="term" value="F:ATP binding"/>
    <property type="evidence" value="ECO:0007669"/>
    <property type="project" value="UniProtKB-KW"/>
</dbReference>
<dbReference type="GO" id="GO:0003723">
    <property type="term" value="F:RNA binding"/>
    <property type="evidence" value="ECO:0007669"/>
    <property type="project" value="InterPro"/>
</dbReference>
<organism evidence="6 7">
    <name type="scientific">Eleusine coracana subsp. coracana</name>
    <dbReference type="NCBI Taxonomy" id="191504"/>
    <lineage>
        <taxon>Eukaryota</taxon>
        <taxon>Viridiplantae</taxon>
        <taxon>Streptophyta</taxon>
        <taxon>Embryophyta</taxon>
        <taxon>Tracheophyta</taxon>
        <taxon>Spermatophyta</taxon>
        <taxon>Magnoliopsida</taxon>
        <taxon>Liliopsida</taxon>
        <taxon>Poales</taxon>
        <taxon>Poaceae</taxon>
        <taxon>PACMAD clade</taxon>
        <taxon>Chloridoideae</taxon>
        <taxon>Cynodonteae</taxon>
        <taxon>Eleusininae</taxon>
        <taxon>Eleusine</taxon>
    </lineage>
</organism>
<accession>A0AAV5FA91</accession>
<proteinExistence type="predicted"/>
<dbReference type="GO" id="GO:1990817">
    <property type="term" value="F:poly(A) RNA polymerase activity"/>
    <property type="evidence" value="ECO:0007669"/>
    <property type="project" value="TreeGrafter"/>
</dbReference>
<dbReference type="SUPFAM" id="SSF55003">
    <property type="entry name" value="PAP/Archaeal CCA-adding enzyme, C-terminal domain"/>
    <property type="match status" value="1"/>
</dbReference>
<gene>
    <name evidence="6" type="primary">gb19667</name>
    <name evidence="6" type="ORF">PR202_gb19667</name>
</gene>
<evidence type="ECO:0000256" key="2">
    <source>
        <dbReference type="ARBA" id="ARBA00022741"/>
    </source>
</evidence>
<evidence type="ECO:0000313" key="7">
    <source>
        <dbReference type="Proteomes" id="UP001054889"/>
    </source>
</evidence>
<dbReference type="InterPro" id="IPR011068">
    <property type="entry name" value="NuclTrfase_I-like_C"/>
</dbReference>
<dbReference type="AlphaFoldDB" id="A0AAV5FA91"/>
<dbReference type="GO" id="GO:0005634">
    <property type="term" value="C:nucleus"/>
    <property type="evidence" value="ECO:0007669"/>
    <property type="project" value="TreeGrafter"/>
</dbReference>
<keyword evidence="2" id="KW-0547">Nucleotide-binding</keyword>
<reference evidence="6" key="2">
    <citation type="submission" date="2021-12" db="EMBL/GenBank/DDBJ databases">
        <title>Resequencing data analysis of finger millet.</title>
        <authorList>
            <person name="Hatakeyama M."/>
            <person name="Aluri S."/>
            <person name="Balachadran M.T."/>
            <person name="Sivarajan S.R."/>
            <person name="Poveda L."/>
            <person name="Shimizu-Inatsugi R."/>
            <person name="Schlapbach R."/>
            <person name="Sreeman S.M."/>
            <person name="Shimizu K.K."/>
        </authorList>
    </citation>
    <scope>NUCLEOTIDE SEQUENCE</scope>
</reference>
<dbReference type="EMBL" id="BQKI01000082">
    <property type="protein sequence ID" value="GJN31285.1"/>
    <property type="molecule type" value="Genomic_DNA"/>
</dbReference>
<dbReference type="GO" id="GO:0031123">
    <property type="term" value="P:RNA 3'-end processing"/>
    <property type="evidence" value="ECO:0007669"/>
    <property type="project" value="InterPro"/>
</dbReference>
<protein>
    <recommendedName>
        <fullName evidence="8">Polynucleotide adenylyltransferase</fullName>
    </recommendedName>
</protein>
<evidence type="ECO:0000259" key="5">
    <source>
        <dbReference type="Pfam" id="PF20750"/>
    </source>
</evidence>
<evidence type="ECO:0008006" key="8">
    <source>
        <dbReference type="Google" id="ProtNLM"/>
    </source>
</evidence>
<sequence length="381" mass="42978">MALDLAVMGLAARKAGPQTLAPLPFAGPPLPPPIPPTSGMYLPGPPPPGVLLPRPIVYPPDPEALKYMDECRSRFLIKFISGAGIVPSLEDERRRERVVRELGKAYGPESDIDVLCVGPSIALLQYHFFVVLRKMLEGRPEVSELHSIEGAKVPLMRFKFNGILIDFPYVQLPVINAAEAMHAFDPHVLESVDVASWRCLSGVRVNRQIIQLVPNIKDIRNTDIDWNLLFAPFPYGLRYKCFLRIVLSAPVTEELRDWVGWVKSRFRNLLLKLESLGIYCDPDPSEQVDHTIIVPNVVFFWGLMYRGSIQMCTDSLKEDFMRSILNNIYGKEKCAHSDIAMSIVGPPQLPKTVFDHSVYSENLLPYMMVQQLMKQDNNVAR</sequence>
<dbReference type="InterPro" id="IPR048840">
    <property type="entry name" value="PolA_pol_NTPase"/>
</dbReference>
<comment type="caution">
    <text evidence="6">The sequence shown here is derived from an EMBL/GenBank/DDBJ whole genome shotgun (WGS) entry which is preliminary data.</text>
</comment>
<dbReference type="PANTHER" id="PTHR10682:SF45">
    <property type="entry name" value="POLYNUCLEOTIDE ADENYLYLTRANSFERASE"/>
    <property type="match status" value="1"/>
</dbReference>
<keyword evidence="3" id="KW-0067">ATP-binding</keyword>
<dbReference type="FunFam" id="3.30.70.590:FF:000005">
    <property type="entry name" value="Nuclear poly(A) polymerase 3"/>
    <property type="match status" value="1"/>
</dbReference>
<dbReference type="SUPFAM" id="SSF81301">
    <property type="entry name" value="Nucleotidyltransferase"/>
    <property type="match status" value="1"/>
</dbReference>
<dbReference type="Gene3D" id="3.30.460.10">
    <property type="entry name" value="Beta Polymerase, domain 2"/>
    <property type="match status" value="1"/>
</dbReference>
<dbReference type="Pfam" id="PF04926">
    <property type="entry name" value="PAP_RNA-bind"/>
    <property type="match status" value="1"/>
</dbReference>
<keyword evidence="1" id="KW-0808">Transferase</keyword>
<dbReference type="Proteomes" id="UP001054889">
    <property type="component" value="Unassembled WGS sequence"/>
</dbReference>
<reference evidence="6" key="1">
    <citation type="journal article" date="2018" name="DNA Res.">
        <title>Multiple hybrid de novo genome assembly of finger millet, an orphan allotetraploid crop.</title>
        <authorList>
            <person name="Hatakeyama M."/>
            <person name="Aluri S."/>
            <person name="Balachadran M.T."/>
            <person name="Sivarajan S.R."/>
            <person name="Patrignani A."/>
            <person name="Gruter S."/>
            <person name="Poveda L."/>
            <person name="Shimizu-Inatsugi R."/>
            <person name="Baeten J."/>
            <person name="Francoijs K.J."/>
            <person name="Nataraja K.N."/>
            <person name="Reddy Y.A.N."/>
            <person name="Phadnis S."/>
            <person name="Ravikumar R.L."/>
            <person name="Schlapbach R."/>
            <person name="Sreeman S.M."/>
            <person name="Shimizu K.K."/>
        </authorList>
    </citation>
    <scope>NUCLEOTIDE SEQUENCE</scope>
</reference>
<feature type="domain" description="Poly(A) polymerase nucleotidyltransferase" evidence="5">
    <location>
        <begin position="104"/>
        <end position="213"/>
    </location>
</feature>
<evidence type="ECO:0000313" key="6">
    <source>
        <dbReference type="EMBL" id="GJN31285.1"/>
    </source>
</evidence>
<feature type="domain" description="Poly(A) polymerase RNA-binding" evidence="4">
    <location>
        <begin position="238"/>
        <end position="275"/>
    </location>
</feature>
<dbReference type="PANTHER" id="PTHR10682">
    <property type="entry name" value="POLY A POLYMERASE"/>
    <property type="match status" value="1"/>
</dbReference>
<evidence type="ECO:0000256" key="1">
    <source>
        <dbReference type="ARBA" id="ARBA00022679"/>
    </source>
</evidence>
<evidence type="ECO:0000256" key="3">
    <source>
        <dbReference type="ARBA" id="ARBA00022840"/>
    </source>
</evidence>
<dbReference type="Pfam" id="PF20750">
    <property type="entry name" value="PAP_NTPase"/>
    <property type="match status" value="1"/>
</dbReference>
<dbReference type="InterPro" id="IPR007010">
    <property type="entry name" value="PolA_pol_RNA-bd_dom"/>
</dbReference>
<evidence type="ECO:0000259" key="4">
    <source>
        <dbReference type="Pfam" id="PF04926"/>
    </source>
</evidence>
<name>A0AAV5FA91_ELECO</name>
<dbReference type="Gene3D" id="3.30.70.590">
    <property type="entry name" value="Poly(A) polymerase predicted RNA binding domain"/>
    <property type="match status" value="1"/>
</dbReference>
<dbReference type="InterPro" id="IPR043519">
    <property type="entry name" value="NT_sf"/>
</dbReference>